<evidence type="ECO:0000313" key="4">
    <source>
        <dbReference type="Proteomes" id="UP000202419"/>
    </source>
</evidence>
<name>A7IWW4_PBCVN</name>
<sequence length="105" mass="12535">MEFVNTRFTKISQYLYFIIVYINMGAFTSFVLMMFFTGIILVVTNELTYGKPREIQYRYLPRTLDEFIRTQEMPSALFGSLWDVDPRRGTPKTREKDPTWVRQSN</sequence>
<dbReference type="RefSeq" id="YP_001497635.1">
    <property type="nucleotide sequence ID" value="NC_009898.1"/>
</dbReference>
<evidence type="ECO:0000256" key="1">
    <source>
        <dbReference type="SAM" id="MobiDB-lite"/>
    </source>
</evidence>
<accession>A7IWW4</accession>
<evidence type="ECO:0000256" key="2">
    <source>
        <dbReference type="SAM" id="Phobius"/>
    </source>
</evidence>
<keyword evidence="2" id="KW-0812">Transmembrane</keyword>
<dbReference type="OrthoDB" id="24705at10239"/>
<proteinExistence type="predicted"/>
<feature type="region of interest" description="Disordered" evidence="1">
    <location>
        <begin position="85"/>
        <end position="105"/>
    </location>
</feature>
<dbReference type="GeneID" id="5658803"/>
<organism evidence="3 4">
    <name type="scientific">Paramecium bursaria Chlorella virus NY2A</name>
    <name type="common">PBCV-NY2A</name>
    <dbReference type="NCBI Taxonomy" id="46021"/>
    <lineage>
        <taxon>Viruses</taxon>
        <taxon>Varidnaviria</taxon>
        <taxon>Bamfordvirae</taxon>
        <taxon>Nucleocytoviricota</taxon>
        <taxon>Megaviricetes</taxon>
        <taxon>Algavirales</taxon>
        <taxon>Phycodnaviridae</taxon>
        <taxon>Chlorovirus</taxon>
        <taxon>Chlorovirus americanus</taxon>
    </lineage>
</organism>
<dbReference type="Proteomes" id="UP000202419">
    <property type="component" value="Segment"/>
</dbReference>
<keyword evidence="4" id="KW-1185">Reference proteome</keyword>
<reference evidence="3 4" key="1">
    <citation type="journal article" date="2007" name="Virology">
        <title>Sequence and annotation of the 369-kb NY-2A and the 345-kb AR158 viruses that infect Chlorella NC64A.</title>
        <authorList>
            <person name="Fitzgerald L.A."/>
            <person name="Graves M.V."/>
            <person name="Li X."/>
            <person name="Feldblyum T."/>
            <person name="Nierman W.C."/>
            <person name="Van Etten J.L."/>
        </authorList>
    </citation>
    <scope>NUCLEOTIDE SEQUENCE [LARGE SCALE GENOMIC DNA]</scope>
    <source>
        <strain evidence="3 4">NY-2A</strain>
    </source>
</reference>
<keyword evidence="2" id="KW-1133">Transmembrane helix</keyword>
<feature type="compositionally biased region" description="Basic and acidic residues" evidence="1">
    <location>
        <begin position="85"/>
        <end position="99"/>
    </location>
</feature>
<dbReference type="EMBL" id="DQ491002">
    <property type="protein sequence ID" value="ABT14838.1"/>
    <property type="molecule type" value="Genomic_DNA"/>
</dbReference>
<protein>
    <submittedName>
        <fullName evidence="3">Uncharacterized protein b439R</fullName>
    </submittedName>
</protein>
<organismHost>
    <name type="scientific">Chlorella</name>
    <dbReference type="NCBI Taxonomy" id="3071"/>
</organismHost>
<evidence type="ECO:0000313" key="3">
    <source>
        <dbReference type="EMBL" id="ABT14838.1"/>
    </source>
</evidence>
<feature type="transmembrane region" description="Helical" evidence="2">
    <location>
        <begin position="14"/>
        <end position="43"/>
    </location>
</feature>
<gene>
    <name evidence="3" type="primary">b439R</name>
    <name evidence="3" type="ORF">NY2A_b439R</name>
</gene>
<dbReference type="KEGG" id="vg:5658803"/>
<keyword evidence="2" id="KW-0472">Membrane</keyword>